<dbReference type="WBParaSite" id="Hba_16580">
    <property type="protein sequence ID" value="Hba_16580"/>
    <property type="gene ID" value="Hba_16580"/>
</dbReference>
<organism evidence="1 2">
    <name type="scientific">Heterorhabditis bacteriophora</name>
    <name type="common">Entomopathogenic nematode worm</name>
    <dbReference type="NCBI Taxonomy" id="37862"/>
    <lineage>
        <taxon>Eukaryota</taxon>
        <taxon>Metazoa</taxon>
        <taxon>Ecdysozoa</taxon>
        <taxon>Nematoda</taxon>
        <taxon>Chromadorea</taxon>
        <taxon>Rhabditida</taxon>
        <taxon>Rhabditina</taxon>
        <taxon>Rhabditomorpha</taxon>
        <taxon>Strongyloidea</taxon>
        <taxon>Heterorhabditidae</taxon>
        <taxon>Heterorhabditis</taxon>
    </lineage>
</organism>
<evidence type="ECO:0000313" key="1">
    <source>
        <dbReference type="Proteomes" id="UP000095283"/>
    </source>
</evidence>
<evidence type="ECO:0000313" key="2">
    <source>
        <dbReference type="WBParaSite" id="Hba_16580"/>
    </source>
</evidence>
<accession>A0A1I7XGE2</accession>
<dbReference type="Proteomes" id="UP000095283">
    <property type="component" value="Unplaced"/>
</dbReference>
<sequence length="77" mass="9037">MAVHRIVKQYHELGIKDRPRSVNTSRTRKMIKRILRDNNGSMRKLVSDFNISPISMRIIVKHDMGGSIHIRFVESTY</sequence>
<proteinExistence type="predicted"/>
<reference evidence="2" key="1">
    <citation type="submission" date="2016-11" db="UniProtKB">
        <authorList>
            <consortium name="WormBaseParasite"/>
        </authorList>
    </citation>
    <scope>IDENTIFICATION</scope>
</reference>
<keyword evidence="1" id="KW-1185">Reference proteome</keyword>
<protein>
    <submittedName>
        <fullName evidence="2">HTH_Tnp_Tc3_2 domain-containing protein</fullName>
    </submittedName>
</protein>
<dbReference type="AlphaFoldDB" id="A0A1I7XGE2"/>
<name>A0A1I7XGE2_HETBA</name>